<dbReference type="Proteomes" id="UP001515480">
    <property type="component" value="Unassembled WGS sequence"/>
</dbReference>
<accession>A0AB34IGU5</accession>
<comment type="caution">
    <text evidence="2">The sequence shown here is derived from an EMBL/GenBank/DDBJ whole genome shotgun (WGS) entry which is preliminary data.</text>
</comment>
<dbReference type="EMBL" id="JBGBPQ010000025">
    <property type="protein sequence ID" value="KAL1499404.1"/>
    <property type="molecule type" value="Genomic_DNA"/>
</dbReference>
<evidence type="ECO:0008006" key="4">
    <source>
        <dbReference type="Google" id="ProtNLM"/>
    </source>
</evidence>
<reference evidence="2 3" key="1">
    <citation type="journal article" date="2024" name="Science">
        <title>Giant polyketide synthase enzymes in the biosynthesis of giant marine polyether toxins.</title>
        <authorList>
            <person name="Fallon T.R."/>
            <person name="Shende V.V."/>
            <person name="Wierzbicki I.H."/>
            <person name="Pendleton A.L."/>
            <person name="Watervoot N.F."/>
            <person name="Auber R.P."/>
            <person name="Gonzalez D.J."/>
            <person name="Wisecaver J.H."/>
            <person name="Moore B.S."/>
        </authorList>
    </citation>
    <scope>NUCLEOTIDE SEQUENCE [LARGE SCALE GENOMIC DNA]</scope>
    <source>
        <strain evidence="2 3">12B1</strain>
    </source>
</reference>
<evidence type="ECO:0000313" key="2">
    <source>
        <dbReference type="EMBL" id="KAL1499404.1"/>
    </source>
</evidence>
<sequence>MGKRRKLVTSPYFKTSHYFHPKAPLKGSLAPILGVAPHTLLLGTQASDNALAEVQAFATNENAFWHIIGDALGFRRGFHVKREEAVPTIRRHLLHPPDAACSYEEATRRLREAGFAVWDIVAQEASERIGSLDSDIRNPHFNDVRALCELYPSIRRICFATGTGSARIFLKAWKQWLATPGAFSVADNAASQAVFCKWVHGRRHTAHHDAEDCLREVSDGYPLALCGVGCEAVGSAIELVVMESVSPASIPLVAARSLSKRIAAYTAEGRLDLVVAGAPRASSYAWKRAQWLAYAFPQDVLHPAAKTVVPFGSRRSDLEPSDTEDFGDESDCDLSSQTTTYC</sequence>
<keyword evidence="3" id="KW-1185">Reference proteome</keyword>
<gene>
    <name evidence="2" type="ORF">AB1Y20_011609</name>
</gene>
<organism evidence="2 3">
    <name type="scientific">Prymnesium parvum</name>
    <name type="common">Toxic golden alga</name>
    <dbReference type="NCBI Taxonomy" id="97485"/>
    <lineage>
        <taxon>Eukaryota</taxon>
        <taxon>Haptista</taxon>
        <taxon>Haptophyta</taxon>
        <taxon>Prymnesiophyceae</taxon>
        <taxon>Prymnesiales</taxon>
        <taxon>Prymnesiaceae</taxon>
        <taxon>Prymnesium</taxon>
    </lineage>
</organism>
<name>A0AB34IGU5_PRYPA</name>
<feature type="compositionally biased region" description="Acidic residues" evidence="1">
    <location>
        <begin position="319"/>
        <end position="332"/>
    </location>
</feature>
<evidence type="ECO:0000256" key="1">
    <source>
        <dbReference type="SAM" id="MobiDB-lite"/>
    </source>
</evidence>
<protein>
    <recommendedName>
        <fullName evidence="4">Uracil-DNA glycosylase-like domain-containing protein</fullName>
    </recommendedName>
</protein>
<dbReference type="InterPro" id="IPR036895">
    <property type="entry name" value="Uracil-DNA_glycosylase-like_sf"/>
</dbReference>
<feature type="compositionally biased region" description="Polar residues" evidence="1">
    <location>
        <begin position="333"/>
        <end position="342"/>
    </location>
</feature>
<dbReference type="Gene3D" id="3.40.470.10">
    <property type="entry name" value="Uracil-DNA glycosylase-like domain"/>
    <property type="match status" value="1"/>
</dbReference>
<evidence type="ECO:0000313" key="3">
    <source>
        <dbReference type="Proteomes" id="UP001515480"/>
    </source>
</evidence>
<proteinExistence type="predicted"/>
<dbReference type="SUPFAM" id="SSF52141">
    <property type="entry name" value="Uracil-DNA glycosylase-like"/>
    <property type="match status" value="1"/>
</dbReference>
<feature type="region of interest" description="Disordered" evidence="1">
    <location>
        <begin position="312"/>
        <end position="342"/>
    </location>
</feature>
<dbReference type="AlphaFoldDB" id="A0AB34IGU5"/>